<organism evidence="5 6">
    <name type="scientific">Solimonas marina</name>
    <dbReference type="NCBI Taxonomy" id="2714601"/>
    <lineage>
        <taxon>Bacteria</taxon>
        <taxon>Pseudomonadati</taxon>
        <taxon>Pseudomonadota</taxon>
        <taxon>Gammaproteobacteria</taxon>
        <taxon>Nevskiales</taxon>
        <taxon>Nevskiaceae</taxon>
        <taxon>Solimonas</taxon>
    </lineage>
</organism>
<comment type="subunit">
    <text evidence="2">Interacts with COX5B; this interaction may contribute to localize PYROXD2 to the inner face of the inner mitochondrial membrane.</text>
</comment>
<dbReference type="InterPro" id="IPR002937">
    <property type="entry name" value="Amino_oxidase"/>
</dbReference>
<dbReference type="RefSeq" id="WP_168149168.1">
    <property type="nucleotide sequence ID" value="NZ_JAAVXB010000010.1"/>
</dbReference>
<evidence type="ECO:0000256" key="1">
    <source>
        <dbReference type="ARBA" id="ARBA00037217"/>
    </source>
</evidence>
<evidence type="ECO:0000313" key="6">
    <source>
        <dbReference type="Proteomes" id="UP000653472"/>
    </source>
</evidence>
<evidence type="ECO:0000256" key="2">
    <source>
        <dbReference type="ARBA" id="ARBA00038825"/>
    </source>
</evidence>
<evidence type="ECO:0000313" key="5">
    <source>
        <dbReference type="EMBL" id="NKF23841.1"/>
    </source>
</evidence>
<name>A0A970BAY1_9GAMM</name>
<proteinExistence type="predicted"/>
<dbReference type="EMBL" id="JAAVXB010000010">
    <property type="protein sequence ID" value="NKF23841.1"/>
    <property type="molecule type" value="Genomic_DNA"/>
</dbReference>
<dbReference type="Gene3D" id="3.50.50.60">
    <property type="entry name" value="FAD/NAD(P)-binding domain"/>
    <property type="match status" value="2"/>
</dbReference>
<dbReference type="InterPro" id="IPR036188">
    <property type="entry name" value="FAD/NAD-bd_sf"/>
</dbReference>
<comment type="function">
    <text evidence="1">Probable oxidoreductase that may play a role as regulator of mitochondrial function.</text>
</comment>
<reference evidence="5" key="1">
    <citation type="submission" date="2020-03" db="EMBL/GenBank/DDBJ databases">
        <title>Solimonas marina sp. nov., isolated from deep seawater of the Pacific Ocean.</title>
        <authorList>
            <person name="Liu X."/>
            <person name="Lai Q."/>
            <person name="Sun F."/>
            <person name="Gai Y."/>
            <person name="Li G."/>
            <person name="Shao Z."/>
        </authorList>
    </citation>
    <scope>NUCLEOTIDE SEQUENCE</scope>
    <source>
        <strain evidence="5">C16B3</strain>
    </source>
</reference>
<gene>
    <name evidence="5" type="ORF">G7Y82_16125</name>
</gene>
<dbReference type="Pfam" id="PF13450">
    <property type="entry name" value="NAD_binding_8"/>
    <property type="match status" value="1"/>
</dbReference>
<keyword evidence="6" id="KW-1185">Reference proteome</keyword>
<dbReference type="Proteomes" id="UP000653472">
    <property type="component" value="Unassembled WGS sequence"/>
</dbReference>
<evidence type="ECO:0000256" key="3">
    <source>
        <dbReference type="ARBA" id="ARBA00040298"/>
    </source>
</evidence>
<dbReference type="PANTHER" id="PTHR10668">
    <property type="entry name" value="PHYTOENE DEHYDROGENASE"/>
    <property type="match status" value="1"/>
</dbReference>
<feature type="domain" description="Amine oxidase" evidence="4">
    <location>
        <begin position="157"/>
        <end position="350"/>
    </location>
</feature>
<accession>A0A970BAY1</accession>
<comment type="caution">
    <text evidence="5">The sequence shown here is derived from an EMBL/GenBank/DDBJ whole genome shotgun (WGS) entry which is preliminary data.</text>
</comment>
<protein>
    <recommendedName>
        <fullName evidence="3">Pyridine nucleotide-disulfide oxidoreductase domain-containing protein 2</fullName>
    </recommendedName>
</protein>
<dbReference type="SUPFAM" id="SSF51905">
    <property type="entry name" value="FAD/NAD(P)-binding domain"/>
    <property type="match status" value="1"/>
</dbReference>
<dbReference type="GO" id="GO:0016491">
    <property type="term" value="F:oxidoreductase activity"/>
    <property type="evidence" value="ECO:0007669"/>
    <property type="project" value="InterPro"/>
</dbReference>
<dbReference type="PANTHER" id="PTHR10668:SF103">
    <property type="entry name" value="PYRIDINE NUCLEOTIDE-DISULFIDE OXIDOREDUCTASE DOMAIN-CONTAINING PROTEIN 2"/>
    <property type="match status" value="1"/>
</dbReference>
<sequence length="543" mass="57924">MSGAWDCIIVGAGHNGLVCAAYLARAGRKVLVLERRGIVGGAAVSEEIAPGYRASTASYLISLLLPDIERDLELSRHGYKVLPRSPSSFTPLPDGGTAGGGYLLMGPDAELNRREIAKFSARDAQAYPRYEAWLTRIAEALEPALEDIPPELLPLPSEIRTRGIVDKLRNFRRALRFHRALKALGDDLPTALELLTGPATPILDRWFESDALKATLATDAIIGAMSPPSAAGTGYVLLHHVMGVAGGARGVWGYVEGGMGALTQALRRSAEAAGATIRVDAPVAHIDTDGGRARAVQLASGERLAAKCIISNATPAVTFLQLLAADALPTAFRDAAARIDYSSAVMKINLALSELPDFRCCPGTEAGPQHRGTIHISPTLDYIERAYEDARRGQPSRQPVIEMTLPTSVDTTLAPAGHHIAQLFVQYAPYKLAGDDWDARAESFADRCIDAIGAYAPNFRDAILHRQILSPLELERRFALTGGNIFHGAMSLHQLFGFRPVPGWGDYRTPLPGLYLCGAGAHPGGGVSGAPGRNAANVVLQDC</sequence>
<evidence type="ECO:0000259" key="4">
    <source>
        <dbReference type="Pfam" id="PF01593"/>
    </source>
</evidence>
<dbReference type="AlphaFoldDB" id="A0A970BAY1"/>
<dbReference type="Pfam" id="PF01593">
    <property type="entry name" value="Amino_oxidase"/>
    <property type="match status" value="1"/>
</dbReference>